<evidence type="ECO:0000313" key="1">
    <source>
        <dbReference type="EMBL" id="MDV2477105.1"/>
    </source>
</evidence>
<comment type="caution">
    <text evidence="1">The sequence shown here is derived from an EMBL/GenBank/DDBJ whole genome shotgun (WGS) entry which is preliminary data.</text>
</comment>
<protein>
    <submittedName>
        <fullName evidence="1">Metal-dependent hydrolase</fullName>
    </submittedName>
</protein>
<dbReference type="InterPro" id="IPR016516">
    <property type="entry name" value="UCP07580"/>
</dbReference>
<gene>
    <name evidence="1" type="ORF">F8M49_20450</name>
</gene>
<accession>A0ABU3WSW8</accession>
<dbReference type="EMBL" id="WBMO01000001">
    <property type="protein sequence ID" value="MDV2477105.1"/>
    <property type="molecule type" value="Genomic_DNA"/>
</dbReference>
<proteinExistence type="predicted"/>
<evidence type="ECO:0000313" key="2">
    <source>
        <dbReference type="Proteomes" id="UP001275440"/>
    </source>
</evidence>
<dbReference type="PANTHER" id="PTHR39456">
    <property type="entry name" value="METAL-DEPENDENT HYDROLASE"/>
    <property type="match status" value="1"/>
</dbReference>
<dbReference type="GO" id="GO:0016787">
    <property type="term" value="F:hydrolase activity"/>
    <property type="evidence" value="ECO:0007669"/>
    <property type="project" value="UniProtKB-KW"/>
</dbReference>
<sequence length="275" mass="32503">MKVRDIDIDFSNAKVYWTPKDPEFAQFWNATSSYLPYLEPFLNRVVREAIGRLSDDDAQLRDDGRIFIAQEGQHYRNHEKFNAMLRASGYPELSDREAVMKADYEAFFKDKGLKFCLGYAEGFETLGPILACYFLEAARELQDPDVDDPTADLWRWHLAEEYEHRHVCNYLYDRLFPGYWYLIYGIFYAGRHMFSYMIRTTLYLLSEDYRAGRIQGRWRSRLRLAGVGGRMLTYVIPRLIKSMHPAYDPMKIPPPERSMEVLVEAERTWARKRPA</sequence>
<reference evidence="1 2" key="1">
    <citation type="submission" date="2019-10" db="EMBL/GenBank/DDBJ databases">
        <title>Draft Genome Assembly of Rhodococcus zopfii DSM44189.</title>
        <authorList>
            <person name="Sutton J.M."/>
            <person name="Akob D.M."/>
            <person name="Bushman T.J."/>
        </authorList>
    </citation>
    <scope>NUCLEOTIDE SEQUENCE [LARGE SCALE GENOMIC DNA]</scope>
    <source>
        <strain evidence="1 2">DSM 44189</strain>
    </source>
</reference>
<dbReference type="Pfam" id="PF10118">
    <property type="entry name" value="Metal_hydrol"/>
    <property type="match status" value="1"/>
</dbReference>
<organism evidence="1 2">
    <name type="scientific">Rhodococcus zopfii</name>
    <dbReference type="NCBI Taxonomy" id="43772"/>
    <lineage>
        <taxon>Bacteria</taxon>
        <taxon>Bacillati</taxon>
        <taxon>Actinomycetota</taxon>
        <taxon>Actinomycetes</taxon>
        <taxon>Mycobacteriales</taxon>
        <taxon>Nocardiaceae</taxon>
        <taxon>Rhodococcus</taxon>
    </lineage>
</organism>
<keyword evidence="1" id="KW-0378">Hydrolase</keyword>
<name>A0ABU3WSW8_9NOCA</name>
<keyword evidence="2" id="KW-1185">Reference proteome</keyword>
<dbReference type="Proteomes" id="UP001275440">
    <property type="component" value="Unassembled WGS sequence"/>
</dbReference>
<dbReference type="PANTHER" id="PTHR39456:SF1">
    <property type="entry name" value="METAL-DEPENDENT HYDROLASE"/>
    <property type="match status" value="1"/>
</dbReference>